<dbReference type="EMBL" id="JASPKY010000038">
    <property type="protein sequence ID" value="KAK9746656.1"/>
    <property type="molecule type" value="Genomic_DNA"/>
</dbReference>
<dbReference type="InterPro" id="IPR036273">
    <property type="entry name" value="CRAL/TRIO_N_dom_sf"/>
</dbReference>
<comment type="caution">
    <text evidence="2">The sequence shown here is derived from an EMBL/GenBank/DDBJ whole genome shotgun (WGS) entry which is preliminary data.</text>
</comment>
<sequence>MIELSELLKPPNKKESVAIRKALKEDEDRLVSNINLLQNWISYQKHLPQNYDRRLLYAYTRGCKHDMEKAKKKIELFFAIKSSQHDLYADRDISIDGDLSAMNYCMIVTLPEYTPEGYRVTVLKITNSDLEIFNQRSLIRFGLIVGDYRAHFDNLVGGEILIFDQGEATAALISKSATSVLKRAIEIMQDVYPSLIKQIHILTDRIFVEKMINVTKLFMKEKLRNRIQVHRTHETLRKFIPLKCLPSDYGGPQESLNELNEKWKQLYVQEKDFFAELDVVKMQLYVQEKDFFAELDVVKMRGEIPKKLLENFSDKDNFGVEGSFRQLNID</sequence>
<gene>
    <name evidence="2" type="ORF">QE152_g5941</name>
</gene>
<dbReference type="Proteomes" id="UP001458880">
    <property type="component" value="Unassembled WGS sequence"/>
</dbReference>
<keyword evidence="3" id="KW-1185">Reference proteome</keyword>
<organism evidence="2 3">
    <name type="scientific">Popillia japonica</name>
    <name type="common">Japanese beetle</name>
    <dbReference type="NCBI Taxonomy" id="7064"/>
    <lineage>
        <taxon>Eukaryota</taxon>
        <taxon>Metazoa</taxon>
        <taxon>Ecdysozoa</taxon>
        <taxon>Arthropoda</taxon>
        <taxon>Hexapoda</taxon>
        <taxon>Insecta</taxon>
        <taxon>Pterygota</taxon>
        <taxon>Neoptera</taxon>
        <taxon>Endopterygota</taxon>
        <taxon>Coleoptera</taxon>
        <taxon>Polyphaga</taxon>
        <taxon>Scarabaeiformia</taxon>
        <taxon>Scarabaeidae</taxon>
        <taxon>Rutelinae</taxon>
        <taxon>Popillia</taxon>
    </lineage>
</organism>
<dbReference type="PRINTS" id="PR00180">
    <property type="entry name" value="CRETINALDHBP"/>
</dbReference>
<dbReference type="Gene3D" id="3.40.525.10">
    <property type="entry name" value="CRAL-TRIO lipid binding domain"/>
    <property type="match status" value="1"/>
</dbReference>
<proteinExistence type="predicted"/>
<dbReference type="PANTHER" id="PTHR10174">
    <property type="entry name" value="ALPHA-TOCOPHEROL TRANSFER PROTEIN-RELATED"/>
    <property type="match status" value="1"/>
</dbReference>
<dbReference type="AlphaFoldDB" id="A0AAW1ML18"/>
<name>A0AAW1ML18_POPJA</name>
<protein>
    <submittedName>
        <fullName evidence="2">CRAL/TRIO domain</fullName>
    </submittedName>
</protein>
<dbReference type="SUPFAM" id="SSF52087">
    <property type="entry name" value="CRAL/TRIO domain"/>
    <property type="match status" value="1"/>
</dbReference>
<evidence type="ECO:0000259" key="1">
    <source>
        <dbReference type="PROSITE" id="PS50191"/>
    </source>
</evidence>
<dbReference type="SUPFAM" id="SSF46938">
    <property type="entry name" value="CRAL/TRIO N-terminal domain"/>
    <property type="match status" value="1"/>
</dbReference>
<dbReference type="GO" id="GO:0016020">
    <property type="term" value="C:membrane"/>
    <property type="evidence" value="ECO:0007669"/>
    <property type="project" value="TreeGrafter"/>
</dbReference>
<evidence type="ECO:0000313" key="3">
    <source>
        <dbReference type="Proteomes" id="UP001458880"/>
    </source>
</evidence>
<dbReference type="GO" id="GO:1902936">
    <property type="term" value="F:phosphatidylinositol bisphosphate binding"/>
    <property type="evidence" value="ECO:0007669"/>
    <property type="project" value="TreeGrafter"/>
</dbReference>
<dbReference type="InterPro" id="IPR036865">
    <property type="entry name" value="CRAL-TRIO_dom_sf"/>
</dbReference>
<dbReference type="PROSITE" id="PS50191">
    <property type="entry name" value="CRAL_TRIO"/>
    <property type="match status" value="1"/>
</dbReference>
<dbReference type="SMART" id="SM00516">
    <property type="entry name" value="SEC14"/>
    <property type="match status" value="1"/>
</dbReference>
<feature type="domain" description="CRAL-TRIO" evidence="1">
    <location>
        <begin position="97"/>
        <end position="257"/>
    </location>
</feature>
<dbReference type="PANTHER" id="PTHR10174:SF230">
    <property type="entry name" value="ALPHA-TOCOPHEROL TRANSFER PROTEIN-LIKE"/>
    <property type="match status" value="1"/>
</dbReference>
<accession>A0AAW1ML18</accession>
<dbReference type="InterPro" id="IPR001251">
    <property type="entry name" value="CRAL-TRIO_dom"/>
</dbReference>
<evidence type="ECO:0000313" key="2">
    <source>
        <dbReference type="EMBL" id="KAK9746656.1"/>
    </source>
</evidence>
<dbReference type="CDD" id="cd00170">
    <property type="entry name" value="SEC14"/>
    <property type="match status" value="1"/>
</dbReference>
<dbReference type="Pfam" id="PF00650">
    <property type="entry name" value="CRAL_TRIO"/>
    <property type="match status" value="1"/>
</dbReference>
<reference evidence="2 3" key="1">
    <citation type="journal article" date="2024" name="BMC Genomics">
        <title>De novo assembly and annotation of Popillia japonica's genome with initial clues to its potential as an invasive pest.</title>
        <authorList>
            <person name="Cucini C."/>
            <person name="Boschi S."/>
            <person name="Funari R."/>
            <person name="Cardaioli E."/>
            <person name="Iannotti N."/>
            <person name="Marturano G."/>
            <person name="Paoli F."/>
            <person name="Bruttini M."/>
            <person name="Carapelli A."/>
            <person name="Frati F."/>
            <person name="Nardi F."/>
        </authorList>
    </citation>
    <scope>NUCLEOTIDE SEQUENCE [LARGE SCALE GENOMIC DNA]</scope>
    <source>
        <strain evidence="2">DMR45628</strain>
    </source>
</reference>